<sequence length="180" mass="20068">MELFLATPRGFCAGVVRAIEIVERALDLYGTPIYVKHEIVHNKYVVNDLAKKGAITLKDINEAPIGGTVIFSAHGSPPKDYEIAKSKNLKIIDATCPLVTKVHNEAKKYNDKKIILIGHKGHQEVIGTTGQADMYVYDDREDNILPKYDSDEELVVLSQTTLSVEDTNKVANQIKNQYKN</sequence>
<evidence type="ECO:0000313" key="6">
    <source>
        <dbReference type="EMBL" id="SVE14406.1"/>
    </source>
</evidence>
<evidence type="ECO:0000256" key="4">
    <source>
        <dbReference type="ARBA" id="ARBA00023004"/>
    </source>
</evidence>
<reference evidence="6" key="1">
    <citation type="submission" date="2018-05" db="EMBL/GenBank/DDBJ databases">
        <authorList>
            <person name="Lanie J.A."/>
            <person name="Ng W.-L."/>
            <person name="Kazmierczak K.M."/>
            <person name="Andrzejewski T.M."/>
            <person name="Davidsen T.M."/>
            <person name="Wayne K.J."/>
            <person name="Tettelin H."/>
            <person name="Glass J.I."/>
            <person name="Rusch D."/>
            <person name="Podicherti R."/>
            <person name="Tsui H.-C.T."/>
            <person name="Winkler M.E."/>
        </authorList>
    </citation>
    <scope>NUCLEOTIDE SEQUENCE</scope>
</reference>
<dbReference type="Gene3D" id="3.40.1010.20">
    <property type="entry name" value="4-hydroxy-3-methylbut-2-enyl diphosphate reductase, catalytic domain"/>
    <property type="match status" value="1"/>
</dbReference>
<accession>A0A383B2L3</accession>
<keyword evidence="3" id="KW-0479">Metal-binding</keyword>
<dbReference type="GO" id="GO:0046872">
    <property type="term" value="F:metal ion binding"/>
    <property type="evidence" value="ECO:0007669"/>
    <property type="project" value="UniProtKB-KW"/>
</dbReference>
<proteinExistence type="predicted"/>
<keyword evidence="4" id="KW-0408">Iron</keyword>
<dbReference type="InterPro" id="IPR003451">
    <property type="entry name" value="LytB/IspH"/>
</dbReference>
<dbReference type="AlphaFoldDB" id="A0A383B2L3"/>
<dbReference type="GO" id="GO:0050992">
    <property type="term" value="P:dimethylallyl diphosphate biosynthetic process"/>
    <property type="evidence" value="ECO:0007669"/>
    <property type="project" value="InterPro"/>
</dbReference>
<dbReference type="Pfam" id="PF02401">
    <property type="entry name" value="LYTB"/>
    <property type="match status" value="1"/>
</dbReference>
<keyword evidence="5" id="KW-0411">Iron-sulfur</keyword>
<comment type="cofactor">
    <cofactor evidence="1">
        <name>[4Fe-4S] cluster</name>
        <dbReference type="ChEBI" id="CHEBI:49883"/>
    </cofactor>
</comment>
<dbReference type="GO" id="GO:0051745">
    <property type="term" value="F:4-hydroxy-3-methylbut-2-enyl diphosphate reductase activity"/>
    <property type="evidence" value="ECO:0007669"/>
    <property type="project" value="InterPro"/>
</dbReference>
<dbReference type="PANTHER" id="PTHR30426">
    <property type="entry name" value="4-HYDROXY-3-METHYLBUT-2-ENYL DIPHOSPHATE REDUCTASE"/>
    <property type="match status" value="1"/>
</dbReference>
<organism evidence="6">
    <name type="scientific">marine metagenome</name>
    <dbReference type="NCBI Taxonomy" id="408172"/>
    <lineage>
        <taxon>unclassified sequences</taxon>
        <taxon>metagenomes</taxon>
        <taxon>ecological metagenomes</taxon>
    </lineage>
</organism>
<dbReference type="GO" id="GO:0019288">
    <property type="term" value="P:isopentenyl diphosphate biosynthetic process, methylerythritol 4-phosphate pathway"/>
    <property type="evidence" value="ECO:0007669"/>
    <property type="project" value="InterPro"/>
</dbReference>
<dbReference type="EMBL" id="UINC01197099">
    <property type="protein sequence ID" value="SVE14406.1"/>
    <property type="molecule type" value="Genomic_DNA"/>
</dbReference>
<evidence type="ECO:0000256" key="5">
    <source>
        <dbReference type="ARBA" id="ARBA00023014"/>
    </source>
</evidence>
<name>A0A383B2L3_9ZZZZ</name>
<protein>
    <recommendedName>
        <fullName evidence="7">4-hydroxy-3-methylbut-2-enyl diphosphate reductase</fullName>
    </recommendedName>
</protein>
<evidence type="ECO:0008006" key="7">
    <source>
        <dbReference type="Google" id="ProtNLM"/>
    </source>
</evidence>
<keyword evidence="2" id="KW-0004">4Fe-4S</keyword>
<evidence type="ECO:0000256" key="1">
    <source>
        <dbReference type="ARBA" id="ARBA00001966"/>
    </source>
</evidence>
<dbReference type="GO" id="GO:0051539">
    <property type="term" value="F:4 iron, 4 sulfur cluster binding"/>
    <property type="evidence" value="ECO:0007669"/>
    <property type="project" value="UniProtKB-KW"/>
</dbReference>
<dbReference type="PANTHER" id="PTHR30426:SF0">
    <property type="entry name" value="4-HYDROXY-3-METHYLBUT-2-ENYL DIPHOSPHATE REDUCTASE"/>
    <property type="match status" value="1"/>
</dbReference>
<evidence type="ECO:0000256" key="2">
    <source>
        <dbReference type="ARBA" id="ARBA00022485"/>
    </source>
</evidence>
<feature type="non-terminal residue" evidence="6">
    <location>
        <position position="180"/>
    </location>
</feature>
<gene>
    <name evidence="6" type="ORF">METZ01_LOCUS467260</name>
</gene>
<dbReference type="Gene3D" id="3.40.50.11270">
    <property type="match status" value="1"/>
</dbReference>
<dbReference type="CDD" id="cd13944">
    <property type="entry name" value="lytB_ispH"/>
    <property type="match status" value="1"/>
</dbReference>
<evidence type="ECO:0000256" key="3">
    <source>
        <dbReference type="ARBA" id="ARBA00022723"/>
    </source>
</evidence>